<reference evidence="1" key="1">
    <citation type="submission" date="2021-06" db="EMBL/GenBank/DDBJ databases">
        <authorList>
            <person name="Kallberg Y."/>
            <person name="Tangrot J."/>
            <person name="Rosling A."/>
        </authorList>
    </citation>
    <scope>NUCLEOTIDE SEQUENCE</scope>
    <source>
        <strain evidence="1">AU212A</strain>
    </source>
</reference>
<proteinExistence type="predicted"/>
<name>A0ACA9L9I6_9GLOM</name>
<keyword evidence="2" id="KW-1185">Reference proteome</keyword>
<dbReference type="Proteomes" id="UP000789860">
    <property type="component" value="Unassembled WGS sequence"/>
</dbReference>
<evidence type="ECO:0000313" key="2">
    <source>
        <dbReference type="Proteomes" id="UP000789860"/>
    </source>
</evidence>
<protein>
    <submittedName>
        <fullName evidence="1">2004_t:CDS:1</fullName>
    </submittedName>
</protein>
<evidence type="ECO:0000313" key="1">
    <source>
        <dbReference type="EMBL" id="CAG8514739.1"/>
    </source>
</evidence>
<gene>
    <name evidence="1" type="ORF">SCALOS_LOCUS3811</name>
</gene>
<organism evidence="1 2">
    <name type="scientific">Scutellospora calospora</name>
    <dbReference type="NCBI Taxonomy" id="85575"/>
    <lineage>
        <taxon>Eukaryota</taxon>
        <taxon>Fungi</taxon>
        <taxon>Fungi incertae sedis</taxon>
        <taxon>Mucoromycota</taxon>
        <taxon>Glomeromycotina</taxon>
        <taxon>Glomeromycetes</taxon>
        <taxon>Diversisporales</taxon>
        <taxon>Gigasporaceae</taxon>
        <taxon>Scutellospora</taxon>
    </lineage>
</organism>
<accession>A0ACA9L9I6</accession>
<dbReference type="EMBL" id="CAJVPM010004564">
    <property type="protein sequence ID" value="CAG8514739.1"/>
    <property type="molecule type" value="Genomic_DNA"/>
</dbReference>
<comment type="caution">
    <text evidence="1">The sequence shown here is derived from an EMBL/GenBank/DDBJ whole genome shotgun (WGS) entry which is preliminary data.</text>
</comment>
<sequence length="41" mass="4730">MDIMQNADIKITEENLAPCKHTRDNEDNILAKQDIESTHPH</sequence>